<evidence type="ECO:0000313" key="3">
    <source>
        <dbReference type="Proteomes" id="UP000091926"/>
    </source>
</evidence>
<reference evidence="2 3" key="1">
    <citation type="submission" date="2016-06" db="EMBL/GenBank/DDBJ databases">
        <title>Complete genome sequences of Bordetella bronchialis and Bordetella flabilis.</title>
        <authorList>
            <person name="LiPuma J.J."/>
            <person name="Spilker T."/>
        </authorList>
    </citation>
    <scope>NUCLEOTIDE SEQUENCE [LARGE SCALE GENOMIC DNA]</scope>
    <source>
        <strain evidence="2 3">AU10664</strain>
    </source>
</reference>
<accession>A0A193GCC0</accession>
<keyword evidence="3" id="KW-1185">Reference proteome</keyword>
<evidence type="ECO:0000313" key="2">
    <source>
        <dbReference type="EMBL" id="ANN77667.1"/>
    </source>
</evidence>
<proteinExistence type="predicted"/>
<dbReference type="Proteomes" id="UP000091926">
    <property type="component" value="Chromosome"/>
</dbReference>
<dbReference type="EMBL" id="CP016172">
    <property type="protein sequence ID" value="ANN77667.1"/>
    <property type="molecule type" value="Genomic_DNA"/>
</dbReference>
<dbReference type="STRING" id="463014.BAU07_11615"/>
<feature type="signal peptide" evidence="1">
    <location>
        <begin position="1"/>
        <end position="29"/>
    </location>
</feature>
<dbReference type="OrthoDB" id="193535at2"/>
<dbReference type="KEGG" id="bfz:BAU07_11615"/>
<keyword evidence="1" id="KW-0732">Signal</keyword>
<dbReference type="AlphaFoldDB" id="A0A193GCC0"/>
<dbReference type="PANTHER" id="PTHR35567">
    <property type="entry name" value="MALATE DEHYDROGENASE (AFU_ORTHOLOGUE AFUA_2G13800)"/>
    <property type="match status" value="1"/>
</dbReference>
<feature type="chain" id="PRO_5008258790" description="DUF3455 domain-containing protein" evidence="1">
    <location>
        <begin position="30"/>
        <end position="169"/>
    </location>
</feature>
<gene>
    <name evidence="2" type="ORF">BAU07_11615</name>
</gene>
<name>A0A193GCC0_9BORD</name>
<dbReference type="PANTHER" id="PTHR35567:SF1">
    <property type="entry name" value="CONSERVED FUNGAL PROTEIN (AFU_ORTHOLOGUE AFUA_1G14230)"/>
    <property type="match status" value="1"/>
</dbReference>
<dbReference type="RefSeq" id="WP_066657598.1">
    <property type="nucleotide sequence ID" value="NZ_CBCSCL010000006.1"/>
</dbReference>
<sequence length="169" mass="17731">MPVRRPRAARPIAAALAGTALLVARAPSASPIDPPTGTPVLTLTAVGYQAYSCEYDASRRLQWQYIAPHARLYDANGRPLVEHGPGPTWRASDGSGITGRVIGQIPSEAPRSVPQLLLASTSVAGPGMLAAVRYVQRVGTVGGAAPEAACATEHQSAESPYMAQYVFLR</sequence>
<protein>
    <recommendedName>
        <fullName evidence="4">DUF3455 domain-containing protein</fullName>
    </recommendedName>
</protein>
<evidence type="ECO:0008006" key="4">
    <source>
        <dbReference type="Google" id="ProtNLM"/>
    </source>
</evidence>
<dbReference type="Pfam" id="PF11937">
    <property type="entry name" value="DUF3455"/>
    <property type="match status" value="1"/>
</dbReference>
<evidence type="ECO:0000256" key="1">
    <source>
        <dbReference type="SAM" id="SignalP"/>
    </source>
</evidence>
<dbReference type="InterPro" id="IPR021851">
    <property type="entry name" value="DUF3455"/>
</dbReference>
<organism evidence="2 3">
    <name type="scientific">Bordetella flabilis</name>
    <dbReference type="NCBI Taxonomy" id="463014"/>
    <lineage>
        <taxon>Bacteria</taxon>
        <taxon>Pseudomonadati</taxon>
        <taxon>Pseudomonadota</taxon>
        <taxon>Betaproteobacteria</taxon>
        <taxon>Burkholderiales</taxon>
        <taxon>Alcaligenaceae</taxon>
        <taxon>Bordetella</taxon>
    </lineage>
</organism>